<evidence type="ECO:0000256" key="1">
    <source>
        <dbReference type="ARBA" id="ARBA00005879"/>
    </source>
</evidence>
<evidence type="ECO:0000256" key="5">
    <source>
        <dbReference type="ARBA" id="ARBA00022679"/>
    </source>
</evidence>
<dbReference type="NCBIfam" id="NF004790">
    <property type="entry name" value="PRK06136.1"/>
    <property type="match status" value="1"/>
</dbReference>
<dbReference type="CDD" id="cd11642">
    <property type="entry name" value="SUMT"/>
    <property type="match status" value="1"/>
</dbReference>
<evidence type="ECO:0000256" key="3">
    <source>
        <dbReference type="ARBA" id="ARBA00018323"/>
    </source>
</evidence>
<evidence type="ECO:0000256" key="2">
    <source>
        <dbReference type="ARBA" id="ARBA00012162"/>
    </source>
</evidence>
<keyword evidence="4 10" id="KW-0489">Methyltransferase</keyword>
<dbReference type="PANTHER" id="PTHR45790">
    <property type="entry name" value="SIROHEME SYNTHASE-RELATED"/>
    <property type="match status" value="1"/>
</dbReference>
<dbReference type="FunFam" id="3.40.1010.10:FF:000001">
    <property type="entry name" value="Siroheme synthase"/>
    <property type="match status" value="1"/>
</dbReference>
<comment type="similarity">
    <text evidence="1">Belongs to the precorrin methyltransferase family.</text>
</comment>
<dbReference type="Proteomes" id="UP000263232">
    <property type="component" value="Chromosome"/>
</dbReference>
<keyword evidence="7" id="KW-0627">Porphyrin biosynthesis</keyword>
<dbReference type="InterPro" id="IPR014777">
    <property type="entry name" value="4pyrrole_Mease_sub1"/>
</dbReference>
<dbReference type="OrthoDB" id="9815856at2"/>
<dbReference type="InterPro" id="IPR014776">
    <property type="entry name" value="4pyrrole_Mease_sub2"/>
</dbReference>
<evidence type="ECO:0000256" key="8">
    <source>
        <dbReference type="ARBA" id="ARBA00079776"/>
    </source>
</evidence>
<keyword evidence="6" id="KW-0949">S-adenosyl-L-methionine</keyword>
<dbReference type="GO" id="GO:0032259">
    <property type="term" value="P:methylation"/>
    <property type="evidence" value="ECO:0007669"/>
    <property type="project" value="UniProtKB-KW"/>
</dbReference>
<evidence type="ECO:0000259" key="9">
    <source>
        <dbReference type="Pfam" id="PF00590"/>
    </source>
</evidence>
<dbReference type="InterPro" id="IPR050161">
    <property type="entry name" value="Siro_Cobalamin_biosynth"/>
</dbReference>
<keyword evidence="11" id="KW-1185">Reference proteome</keyword>
<proteinExistence type="inferred from homology"/>
<evidence type="ECO:0000313" key="10">
    <source>
        <dbReference type="EMBL" id="AXY26119.1"/>
    </source>
</evidence>
<dbReference type="FunFam" id="3.30.950.10:FF:000001">
    <property type="entry name" value="Siroheme synthase"/>
    <property type="match status" value="1"/>
</dbReference>
<feature type="domain" description="Tetrapyrrole methylase" evidence="9">
    <location>
        <begin position="6"/>
        <end position="216"/>
    </location>
</feature>
<dbReference type="AlphaFoldDB" id="A0A347WM12"/>
<dbReference type="EMBL" id="CP023434">
    <property type="protein sequence ID" value="AXY26119.1"/>
    <property type="molecule type" value="Genomic_DNA"/>
</dbReference>
<reference evidence="10 11" key="1">
    <citation type="submission" date="2017-09" db="EMBL/GenBank/DDBJ databases">
        <title>Complete genome sequence of Oxytococcus suis strain ZY16052.</title>
        <authorList>
            <person name="Li F."/>
        </authorList>
    </citation>
    <scope>NUCLEOTIDE SEQUENCE [LARGE SCALE GENOMIC DNA]</scope>
    <source>
        <strain evidence="10 11">ZY16052</strain>
    </source>
</reference>
<dbReference type="KEGG" id="abae:CL176_08965"/>
<dbReference type="InterPro" id="IPR035996">
    <property type="entry name" value="4pyrrol_Methylase_sf"/>
</dbReference>
<evidence type="ECO:0000256" key="7">
    <source>
        <dbReference type="ARBA" id="ARBA00023244"/>
    </source>
</evidence>
<gene>
    <name evidence="10" type="primary">cobA</name>
    <name evidence="10" type="ORF">CL176_08965</name>
</gene>
<dbReference type="Gene3D" id="3.30.950.10">
    <property type="entry name" value="Methyltransferase, Cobalt-precorrin-4 Transmethylase, Domain 2"/>
    <property type="match status" value="1"/>
</dbReference>
<dbReference type="InterPro" id="IPR000878">
    <property type="entry name" value="4pyrrol_Mease"/>
</dbReference>
<dbReference type="GO" id="GO:0019354">
    <property type="term" value="P:siroheme biosynthetic process"/>
    <property type="evidence" value="ECO:0007669"/>
    <property type="project" value="InterPro"/>
</dbReference>
<organism evidence="10 11">
    <name type="scientific">Suicoccus acidiformans</name>
    <dbReference type="NCBI Taxonomy" id="2036206"/>
    <lineage>
        <taxon>Bacteria</taxon>
        <taxon>Bacillati</taxon>
        <taxon>Bacillota</taxon>
        <taxon>Bacilli</taxon>
        <taxon>Lactobacillales</taxon>
        <taxon>Aerococcaceae</taxon>
        <taxon>Suicoccus</taxon>
    </lineage>
</organism>
<keyword evidence="5 10" id="KW-0808">Transferase</keyword>
<dbReference type="PANTHER" id="PTHR45790:SF3">
    <property type="entry name" value="S-ADENOSYL-L-METHIONINE-DEPENDENT UROPORPHYRINOGEN III METHYLTRANSFERASE, CHLOROPLASTIC"/>
    <property type="match status" value="1"/>
</dbReference>
<dbReference type="Pfam" id="PF00590">
    <property type="entry name" value="TP_methylase"/>
    <property type="match status" value="1"/>
</dbReference>
<dbReference type="SUPFAM" id="SSF53790">
    <property type="entry name" value="Tetrapyrrole methylase"/>
    <property type="match status" value="1"/>
</dbReference>
<dbReference type="GO" id="GO:0004851">
    <property type="term" value="F:uroporphyrin-III C-methyltransferase activity"/>
    <property type="evidence" value="ECO:0007669"/>
    <property type="project" value="UniProtKB-EC"/>
</dbReference>
<dbReference type="Gene3D" id="3.40.1010.10">
    <property type="entry name" value="Cobalt-precorrin-4 Transmethylase, Domain 1"/>
    <property type="match status" value="1"/>
</dbReference>
<evidence type="ECO:0000256" key="6">
    <source>
        <dbReference type="ARBA" id="ARBA00022691"/>
    </source>
</evidence>
<dbReference type="EC" id="2.1.1.107" evidence="2"/>
<dbReference type="InterPro" id="IPR006366">
    <property type="entry name" value="CobA/CysG_C"/>
</dbReference>
<protein>
    <recommendedName>
        <fullName evidence="3">Uroporphyrinogen-III C-methyltransferase</fullName>
        <ecNumber evidence="2">2.1.1.107</ecNumber>
    </recommendedName>
    <alternativeName>
        <fullName evidence="8">Uroporphyrinogen III methylase</fullName>
    </alternativeName>
</protein>
<dbReference type="NCBIfam" id="TIGR01469">
    <property type="entry name" value="cobA_cysG_Cterm"/>
    <property type="match status" value="1"/>
</dbReference>
<accession>A0A347WM12</accession>
<evidence type="ECO:0000313" key="11">
    <source>
        <dbReference type="Proteomes" id="UP000263232"/>
    </source>
</evidence>
<name>A0A347WM12_9LACT</name>
<evidence type="ECO:0000256" key="4">
    <source>
        <dbReference type="ARBA" id="ARBA00022603"/>
    </source>
</evidence>
<sequence>MKNKGTVYIVGSGLGRISDLTLRAYQLLKTADIVFYDRLVNDNLLQLTKEHCELVYVGKKPYASSHTQEDIESQLLAAAQKHQVILRLKSGDPFVFGRGGEEGMTLKDAGVTFEIIPGISSVINGPTYGGIPVTYREYSRSFHVYTAQSKDGETDFDWHSIVQFGGTHIFLMGLRALSNIVRQLQIAGMPETTPIALVQWASRPNQRTVIGELRTIEEKVRKAQLTSPVVIVVGDVVDFSESLNTFERLPWFGQRVGFPTEARIEQMIAFESMGAELVLYPRGTKRIQKESENISWVFIPSIESMHSAERFFSREIGLKFGTVSDQVRESIDITQSKFWIGEVHHEDRNYISQFWNEL</sequence>